<dbReference type="STRING" id="1682113.A7U43_21950"/>
<dbReference type="EMBL" id="CP015596">
    <property type="protein sequence ID" value="ANE83149.1"/>
    <property type="molecule type" value="Genomic_DNA"/>
</dbReference>
<name>A0A172UVJ7_9MYCO</name>
<sequence length="107" mass="11952">MDEVDDRGKRYDDTARFSTFELAEKYLIWTWGSVARSVLRAEQLGVRLNSLGMAPGVRVEPTDREYVVELHAATGVAILPLSRATIASHWMTLSIEEVEQMLEAGLG</sequence>
<protein>
    <submittedName>
        <fullName evidence="1">Uncharacterized protein</fullName>
    </submittedName>
</protein>
<keyword evidence="2" id="KW-1185">Reference proteome</keyword>
<evidence type="ECO:0000313" key="2">
    <source>
        <dbReference type="Proteomes" id="UP000077143"/>
    </source>
</evidence>
<dbReference type="KEGG" id="madi:A7U43_21950"/>
<dbReference type="Proteomes" id="UP000077143">
    <property type="component" value="Chromosome"/>
</dbReference>
<reference evidence="1 2" key="1">
    <citation type="submission" date="2016-05" db="EMBL/GenBank/DDBJ databases">
        <title>Complete genome sequence of a phthalic acid esters degrading Mycobacterium sp. YC-RL4.</title>
        <authorList>
            <person name="Ren L."/>
            <person name="Fan S."/>
            <person name="Ruth N."/>
            <person name="Jia Y."/>
            <person name="Wang J."/>
            <person name="Qiao C."/>
        </authorList>
    </citation>
    <scope>NUCLEOTIDE SEQUENCE [LARGE SCALE GENOMIC DNA]</scope>
    <source>
        <strain evidence="1 2">YC-RL4</strain>
    </source>
</reference>
<gene>
    <name evidence="1" type="ORF">A7U43_21950</name>
</gene>
<organism evidence="1 2">
    <name type="scientific">Mycobacterium adipatum</name>
    <dbReference type="NCBI Taxonomy" id="1682113"/>
    <lineage>
        <taxon>Bacteria</taxon>
        <taxon>Bacillati</taxon>
        <taxon>Actinomycetota</taxon>
        <taxon>Actinomycetes</taxon>
        <taxon>Mycobacteriales</taxon>
        <taxon>Mycobacteriaceae</taxon>
        <taxon>Mycobacterium</taxon>
    </lineage>
</organism>
<accession>A0A172UVJ7</accession>
<proteinExistence type="predicted"/>
<evidence type="ECO:0000313" key="1">
    <source>
        <dbReference type="EMBL" id="ANE83149.1"/>
    </source>
</evidence>
<dbReference type="AlphaFoldDB" id="A0A172UVJ7"/>